<evidence type="ECO:0000313" key="1">
    <source>
        <dbReference type="EMBL" id="KAJ9573630.1"/>
    </source>
</evidence>
<feature type="non-terminal residue" evidence="1">
    <location>
        <position position="1"/>
    </location>
</feature>
<accession>A0AAD7Z4N2</accession>
<dbReference type="EMBL" id="JASPKZ010010687">
    <property type="protein sequence ID" value="KAJ9573630.1"/>
    <property type="molecule type" value="Genomic_DNA"/>
</dbReference>
<name>A0AAD7Z4N2_DIPPU</name>
<evidence type="ECO:0000313" key="2">
    <source>
        <dbReference type="Proteomes" id="UP001233999"/>
    </source>
</evidence>
<dbReference type="AlphaFoldDB" id="A0AAD7Z4N2"/>
<organism evidence="1 2">
    <name type="scientific">Diploptera punctata</name>
    <name type="common">Pacific beetle cockroach</name>
    <dbReference type="NCBI Taxonomy" id="6984"/>
    <lineage>
        <taxon>Eukaryota</taxon>
        <taxon>Metazoa</taxon>
        <taxon>Ecdysozoa</taxon>
        <taxon>Arthropoda</taxon>
        <taxon>Hexapoda</taxon>
        <taxon>Insecta</taxon>
        <taxon>Pterygota</taxon>
        <taxon>Neoptera</taxon>
        <taxon>Polyneoptera</taxon>
        <taxon>Dictyoptera</taxon>
        <taxon>Blattodea</taxon>
        <taxon>Blaberoidea</taxon>
        <taxon>Blaberidae</taxon>
        <taxon>Diplopterinae</taxon>
        <taxon>Diploptera</taxon>
    </lineage>
</organism>
<keyword evidence="2" id="KW-1185">Reference proteome</keyword>
<comment type="caution">
    <text evidence="1">The sequence shown here is derived from an EMBL/GenBank/DDBJ whole genome shotgun (WGS) entry which is preliminary data.</text>
</comment>
<sequence length="52" mass="5468">GATGDLVWFDPGVGHVLPGEVLEFHRAAQVLTVQAVIGGKSVSDSEHNKSVR</sequence>
<gene>
    <name evidence="1" type="ORF">L9F63_008971</name>
</gene>
<reference evidence="1" key="2">
    <citation type="submission" date="2023-05" db="EMBL/GenBank/DDBJ databases">
        <authorList>
            <person name="Fouks B."/>
        </authorList>
    </citation>
    <scope>NUCLEOTIDE SEQUENCE</scope>
    <source>
        <strain evidence="1">Stay&amp;Tobe</strain>
        <tissue evidence="1">Testes</tissue>
    </source>
</reference>
<protein>
    <submittedName>
        <fullName evidence="1">Uncharacterized protein</fullName>
    </submittedName>
</protein>
<proteinExistence type="predicted"/>
<reference evidence="1" key="1">
    <citation type="journal article" date="2023" name="IScience">
        <title>Live-bearing cockroach genome reveals convergent evolutionary mechanisms linked to viviparity in insects and beyond.</title>
        <authorList>
            <person name="Fouks B."/>
            <person name="Harrison M.C."/>
            <person name="Mikhailova A.A."/>
            <person name="Marchal E."/>
            <person name="English S."/>
            <person name="Carruthers M."/>
            <person name="Jennings E.C."/>
            <person name="Chiamaka E.L."/>
            <person name="Frigard R.A."/>
            <person name="Pippel M."/>
            <person name="Attardo G.M."/>
            <person name="Benoit J.B."/>
            <person name="Bornberg-Bauer E."/>
            <person name="Tobe S.S."/>
        </authorList>
    </citation>
    <scope>NUCLEOTIDE SEQUENCE</scope>
    <source>
        <strain evidence="1">Stay&amp;Tobe</strain>
    </source>
</reference>
<dbReference type="Proteomes" id="UP001233999">
    <property type="component" value="Unassembled WGS sequence"/>
</dbReference>
<feature type="non-terminal residue" evidence="1">
    <location>
        <position position="52"/>
    </location>
</feature>